<dbReference type="EMBL" id="FQUU01000015">
    <property type="protein sequence ID" value="SHF67139.1"/>
    <property type="molecule type" value="Genomic_DNA"/>
</dbReference>
<dbReference type="GO" id="GO:0006811">
    <property type="term" value="P:monoatomic ion transport"/>
    <property type="evidence" value="ECO:0007669"/>
    <property type="project" value="UniProtKB-KW"/>
</dbReference>
<keyword evidence="7 11" id="KW-0798">TonB box</keyword>
<dbReference type="PANTHER" id="PTHR30069:SF53">
    <property type="entry name" value="COLICIN I RECEPTOR-RELATED"/>
    <property type="match status" value="1"/>
</dbReference>
<keyword evidence="3 10" id="KW-1134">Transmembrane beta strand</keyword>
<comment type="subcellular location">
    <subcellularLocation>
        <location evidence="1 10">Cell outer membrane</location>
        <topology evidence="1 10">Multi-pass membrane protein</topology>
    </subcellularLocation>
</comment>
<keyword evidence="2 10" id="KW-0813">Transport</keyword>
<dbReference type="Gene3D" id="2.170.130.10">
    <property type="entry name" value="TonB-dependent receptor, plug domain"/>
    <property type="match status" value="1"/>
</dbReference>
<evidence type="ECO:0000256" key="8">
    <source>
        <dbReference type="ARBA" id="ARBA00023136"/>
    </source>
</evidence>
<name>A0A1M5DJF0_9BACT</name>
<evidence type="ECO:0000256" key="12">
    <source>
        <dbReference type="SAM" id="SignalP"/>
    </source>
</evidence>
<comment type="similarity">
    <text evidence="10 11">Belongs to the TonB-dependent receptor family.</text>
</comment>
<keyword evidence="6" id="KW-0406">Ion transport</keyword>
<dbReference type="PANTHER" id="PTHR30069">
    <property type="entry name" value="TONB-DEPENDENT OUTER MEMBRANE RECEPTOR"/>
    <property type="match status" value="1"/>
</dbReference>
<evidence type="ECO:0000256" key="7">
    <source>
        <dbReference type="ARBA" id="ARBA00023077"/>
    </source>
</evidence>
<dbReference type="InterPro" id="IPR037066">
    <property type="entry name" value="Plug_dom_sf"/>
</dbReference>
<proteinExistence type="inferred from homology"/>
<dbReference type="GO" id="GO:0009279">
    <property type="term" value="C:cell outer membrane"/>
    <property type="evidence" value="ECO:0007669"/>
    <property type="project" value="UniProtKB-SubCell"/>
</dbReference>
<protein>
    <submittedName>
        <fullName evidence="15">Vitamin B12 transporter</fullName>
    </submittedName>
</protein>
<keyword evidence="8 10" id="KW-0472">Membrane</keyword>
<evidence type="ECO:0000256" key="5">
    <source>
        <dbReference type="ARBA" id="ARBA00022729"/>
    </source>
</evidence>
<dbReference type="SUPFAM" id="SSF56935">
    <property type="entry name" value="Porins"/>
    <property type="match status" value="1"/>
</dbReference>
<evidence type="ECO:0000256" key="6">
    <source>
        <dbReference type="ARBA" id="ARBA00023065"/>
    </source>
</evidence>
<gene>
    <name evidence="15" type="ORF">SAMN02745131_03256</name>
</gene>
<keyword evidence="16" id="KW-1185">Reference proteome</keyword>
<dbReference type="Gene3D" id="2.40.170.20">
    <property type="entry name" value="TonB-dependent receptor, beta-barrel domain"/>
    <property type="match status" value="1"/>
</dbReference>
<dbReference type="InterPro" id="IPR000531">
    <property type="entry name" value="Beta-barrel_TonB"/>
</dbReference>
<feature type="domain" description="TonB-dependent receptor-like beta-barrel" evidence="13">
    <location>
        <begin position="262"/>
        <end position="629"/>
    </location>
</feature>
<evidence type="ECO:0000256" key="3">
    <source>
        <dbReference type="ARBA" id="ARBA00022452"/>
    </source>
</evidence>
<dbReference type="OrthoDB" id="9764669at2"/>
<reference evidence="15 16" key="1">
    <citation type="submission" date="2016-11" db="EMBL/GenBank/DDBJ databases">
        <authorList>
            <person name="Jaros S."/>
            <person name="Januszkiewicz K."/>
            <person name="Wedrychowicz H."/>
        </authorList>
    </citation>
    <scope>NUCLEOTIDE SEQUENCE [LARGE SCALE GENOMIC DNA]</scope>
    <source>
        <strain evidence="15 16">DSM 18119</strain>
    </source>
</reference>
<dbReference type="RefSeq" id="WP_072836397.1">
    <property type="nucleotide sequence ID" value="NZ_FQUU01000015.1"/>
</dbReference>
<feature type="chain" id="PRO_5013245789" evidence="12">
    <location>
        <begin position="19"/>
        <end position="655"/>
    </location>
</feature>
<feature type="signal peptide" evidence="12">
    <location>
        <begin position="1"/>
        <end position="18"/>
    </location>
</feature>
<keyword evidence="4 10" id="KW-0812">Transmembrane</keyword>
<evidence type="ECO:0000256" key="11">
    <source>
        <dbReference type="RuleBase" id="RU003357"/>
    </source>
</evidence>
<dbReference type="InterPro" id="IPR036942">
    <property type="entry name" value="Beta-barrel_TonB_sf"/>
</dbReference>
<dbReference type="InterPro" id="IPR039426">
    <property type="entry name" value="TonB-dep_rcpt-like"/>
</dbReference>
<evidence type="ECO:0000313" key="15">
    <source>
        <dbReference type="EMBL" id="SHF67139.1"/>
    </source>
</evidence>
<feature type="domain" description="TonB-dependent receptor plug" evidence="14">
    <location>
        <begin position="40"/>
        <end position="148"/>
    </location>
</feature>
<evidence type="ECO:0000256" key="9">
    <source>
        <dbReference type="ARBA" id="ARBA00023237"/>
    </source>
</evidence>
<accession>A0A1M5DJF0</accession>
<dbReference type="Proteomes" id="UP000184048">
    <property type="component" value="Unassembled WGS sequence"/>
</dbReference>
<dbReference type="STRING" id="1121884.SAMN02745131_03256"/>
<evidence type="ECO:0000256" key="10">
    <source>
        <dbReference type="PROSITE-ProRule" id="PRU01360"/>
    </source>
</evidence>
<dbReference type="Pfam" id="PF00593">
    <property type="entry name" value="TonB_dep_Rec_b-barrel"/>
    <property type="match status" value="1"/>
</dbReference>
<dbReference type="GO" id="GO:0015889">
    <property type="term" value="P:cobalamin transport"/>
    <property type="evidence" value="ECO:0007669"/>
    <property type="project" value="TreeGrafter"/>
</dbReference>
<organism evidence="15 16">
    <name type="scientific">Flavisolibacter ginsengisoli DSM 18119</name>
    <dbReference type="NCBI Taxonomy" id="1121884"/>
    <lineage>
        <taxon>Bacteria</taxon>
        <taxon>Pseudomonadati</taxon>
        <taxon>Bacteroidota</taxon>
        <taxon>Chitinophagia</taxon>
        <taxon>Chitinophagales</taxon>
        <taxon>Chitinophagaceae</taxon>
        <taxon>Flavisolibacter</taxon>
    </lineage>
</organism>
<dbReference type="AlphaFoldDB" id="A0A1M5DJF0"/>
<evidence type="ECO:0000256" key="2">
    <source>
        <dbReference type="ARBA" id="ARBA00022448"/>
    </source>
</evidence>
<evidence type="ECO:0000256" key="1">
    <source>
        <dbReference type="ARBA" id="ARBA00004571"/>
    </source>
</evidence>
<dbReference type="PROSITE" id="PS52016">
    <property type="entry name" value="TONB_DEPENDENT_REC_3"/>
    <property type="match status" value="1"/>
</dbReference>
<keyword evidence="9 10" id="KW-0998">Cell outer membrane</keyword>
<evidence type="ECO:0000313" key="16">
    <source>
        <dbReference type="Proteomes" id="UP000184048"/>
    </source>
</evidence>
<evidence type="ECO:0000256" key="4">
    <source>
        <dbReference type="ARBA" id="ARBA00022692"/>
    </source>
</evidence>
<keyword evidence="5 12" id="KW-0732">Signal</keyword>
<sequence>MRKILTVAAIFISSFVSAQDSSKVLGEVTVTATKYSTKTTETGKVVTLISRQQIEHAGSRDLAQVISELGGVFINGYTNNPGKEKNIYLRGARVDYTLITIDGVPVYDASGIGSNFDIRNIPIDNVERIEILKGSQSTLYGSDAIAGVINIITRKTGTKPFSITGTAHYGSYDTKRYNTTFNGNKGLFNYSVGFTHFNTDGFSEAKQPAGSLTTFDKDGYKQNALQATLGVKAGKALHIQPFLRWSKNSGSLDQDAFIDELDHAYSSHNLQTGVRNVITLKNALVNISYQYNRTYRNYIDDSTKSRNGYYTYSKTVYKANEHFAEAFLVQTLSDFKLTLGTELRFSKTDYEGLNVIPPFPPYSPEATIEKQLQSGDSVNQKQLAAYAALNYKKNAFSIEGGGRMNHHSVYGNNFAFNINPSYFLEKKIKLFVNASSGYKTPSLFQLFSEYGNKDLKPETSMNIEGGLQYFSPNDNFNGRATWFNRSTRDVIAFFFDPATYRSRYINQDRQKDHGFELEASASIANIVQLKALFTYVTGNITTIQNGKDTTYFNLLRRPKSNLVASAGSQLTKAIYIMLQASATGSSRDVYYDASFQPTDIKLKHYYLLNLYTEYALHAGIKIFADIRNITNQKYSDVYGYNTASFNAYGGIRFRL</sequence>
<dbReference type="Pfam" id="PF07715">
    <property type="entry name" value="Plug"/>
    <property type="match status" value="1"/>
</dbReference>
<evidence type="ECO:0000259" key="14">
    <source>
        <dbReference type="Pfam" id="PF07715"/>
    </source>
</evidence>
<dbReference type="InterPro" id="IPR012910">
    <property type="entry name" value="Plug_dom"/>
</dbReference>
<evidence type="ECO:0000259" key="13">
    <source>
        <dbReference type="Pfam" id="PF00593"/>
    </source>
</evidence>